<organism evidence="2">
    <name type="scientific">uncultured Rubrobacteraceae bacterium</name>
    <dbReference type="NCBI Taxonomy" id="349277"/>
    <lineage>
        <taxon>Bacteria</taxon>
        <taxon>Bacillati</taxon>
        <taxon>Actinomycetota</taxon>
        <taxon>Rubrobacteria</taxon>
        <taxon>Rubrobacterales</taxon>
        <taxon>Rubrobacteraceae</taxon>
        <taxon>environmental samples</taxon>
    </lineage>
</organism>
<evidence type="ECO:0000256" key="1">
    <source>
        <dbReference type="SAM" id="MobiDB-lite"/>
    </source>
</evidence>
<feature type="non-terminal residue" evidence="2">
    <location>
        <position position="150"/>
    </location>
</feature>
<proteinExistence type="predicted"/>
<feature type="compositionally biased region" description="Low complexity" evidence="1">
    <location>
        <begin position="32"/>
        <end position="43"/>
    </location>
</feature>
<reference evidence="2" key="1">
    <citation type="submission" date="2020-02" db="EMBL/GenBank/DDBJ databases">
        <authorList>
            <person name="Meier V. D."/>
        </authorList>
    </citation>
    <scope>NUCLEOTIDE SEQUENCE</scope>
    <source>
        <strain evidence="2">AVDCRST_MAG03</strain>
    </source>
</reference>
<feature type="non-terminal residue" evidence="2">
    <location>
        <position position="1"/>
    </location>
</feature>
<gene>
    <name evidence="2" type="ORF">AVDCRST_MAG03-3524</name>
</gene>
<protein>
    <submittedName>
        <fullName evidence="2">Uncharacterized protein</fullName>
    </submittedName>
</protein>
<feature type="compositionally biased region" description="Low complexity" evidence="1">
    <location>
        <begin position="55"/>
        <end position="66"/>
    </location>
</feature>
<feature type="compositionally biased region" description="Low complexity" evidence="1">
    <location>
        <begin position="8"/>
        <end position="19"/>
    </location>
</feature>
<sequence length="150" mass="16113">GGLGPAAGRGRPAPLGGRPWTRARGRRGKVGRAGNRGNVLARRVLARRRRPAQDLGRSQGLRQGRGPETQPGLARHTPPGGRGRRRRGGLDPSRLRGRGRTEPRGVLAARRVGPGTRRPRIPLGSSHPLAAATGFRRKRGRVVRGQRTAL</sequence>
<accession>A0A6J4Q604</accession>
<name>A0A6J4Q604_9ACTN</name>
<feature type="region of interest" description="Disordered" evidence="1">
    <location>
        <begin position="1"/>
        <end position="105"/>
    </location>
</feature>
<dbReference type="AlphaFoldDB" id="A0A6J4Q604"/>
<evidence type="ECO:0000313" key="2">
    <source>
        <dbReference type="EMBL" id="CAA9434410.1"/>
    </source>
</evidence>
<dbReference type="EMBL" id="CADCUT010000208">
    <property type="protein sequence ID" value="CAA9434410.1"/>
    <property type="molecule type" value="Genomic_DNA"/>
</dbReference>
<feature type="compositionally biased region" description="Basic residues" evidence="1">
    <location>
        <begin position="21"/>
        <end position="30"/>
    </location>
</feature>